<accession>B6U5S6</accession>
<name>B6U5S6_MAIZE</name>
<evidence type="ECO:0000313" key="1">
    <source>
        <dbReference type="EMBL" id="ACG44709.1"/>
    </source>
</evidence>
<organism evidence="1">
    <name type="scientific">Zea mays</name>
    <name type="common">Maize</name>
    <dbReference type="NCBI Taxonomy" id="4577"/>
    <lineage>
        <taxon>Eukaryota</taxon>
        <taxon>Viridiplantae</taxon>
        <taxon>Streptophyta</taxon>
        <taxon>Embryophyta</taxon>
        <taxon>Tracheophyta</taxon>
        <taxon>Spermatophyta</taxon>
        <taxon>Magnoliopsida</taxon>
        <taxon>Liliopsida</taxon>
        <taxon>Poales</taxon>
        <taxon>Poaceae</taxon>
        <taxon>PACMAD clade</taxon>
        <taxon>Panicoideae</taxon>
        <taxon>Andropogonodae</taxon>
        <taxon>Andropogoneae</taxon>
        <taxon>Tripsacinae</taxon>
        <taxon>Zea</taxon>
    </lineage>
</organism>
<reference evidence="1" key="1">
    <citation type="journal article" date="2009" name="Plant Mol. Biol.">
        <title>Insights into corn genes derived from large-scale cDNA sequencing.</title>
        <authorList>
            <person name="Alexandrov N.N."/>
            <person name="Brover V.V."/>
            <person name="Freidin S."/>
            <person name="Troukhan M.E."/>
            <person name="Tatarinova T.V."/>
            <person name="Zhang H."/>
            <person name="Swaller T.J."/>
            <person name="Lu Y.P."/>
            <person name="Bouck J."/>
            <person name="Flavell R.B."/>
            <person name="Feldmann K.A."/>
        </authorList>
    </citation>
    <scope>NUCLEOTIDE SEQUENCE</scope>
</reference>
<dbReference type="AlphaFoldDB" id="B6U5S6"/>
<protein>
    <submittedName>
        <fullName evidence="1">Uncharacterized protein</fullName>
    </submittedName>
</protein>
<sequence>MDVDNICDIDNNVSNEDEIHGIGGMLMAMTVTTWRRRIMFLHLLVVR</sequence>
<dbReference type="EMBL" id="EU972591">
    <property type="protein sequence ID" value="ACG44709.1"/>
    <property type="molecule type" value="mRNA"/>
</dbReference>
<proteinExistence type="evidence at transcript level"/>